<feature type="transmembrane region" description="Helical" evidence="10">
    <location>
        <begin position="666"/>
        <end position="694"/>
    </location>
</feature>
<dbReference type="PANTHER" id="PTHR42798:SF6">
    <property type="entry name" value="CELL DIVISION ATP-BINDING PROTEIN FTSE"/>
    <property type="match status" value="1"/>
</dbReference>
<keyword evidence="8 10" id="KW-0472">Membrane</keyword>
<dbReference type="SUPFAM" id="SSF52540">
    <property type="entry name" value="P-loop containing nucleoside triphosphate hydrolases"/>
    <property type="match status" value="1"/>
</dbReference>
<keyword evidence="5" id="KW-0547">Nucleotide-binding</keyword>
<feature type="transmembrane region" description="Helical" evidence="10">
    <location>
        <begin position="759"/>
        <end position="779"/>
    </location>
</feature>
<gene>
    <name evidence="12" type="primary">btuD_162</name>
    <name evidence="12" type="ORF">SDC9_74470</name>
</gene>
<dbReference type="GO" id="GO:0016887">
    <property type="term" value="F:ATP hydrolysis activity"/>
    <property type="evidence" value="ECO:0007669"/>
    <property type="project" value="InterPro"/>
</dbReference>
<evidence type="ECO:0000259" key="11">
    <source>
        <dbReference type="PROSITE" id="PS50893"/>
    </source>
</evidence>
<dbReference type="SMART" id="SM00382">
    <property type="entry name" value="AAA"/>
    <property type="match status" value="1"/>
</dbReference>
<feature type="domain" description="ABC transporter" evidence="11">
    <location>
        <begin position="2"/>
        <end position="240"/>
    </location>
</feature>
<dbReference type="GO" id="GO:0005886">
    <property type="term" value="C:plasma membrane"/>
    <property type="evidence" value="ECO:0007669"/>
    <property type="project" value="UniProtKB-SubCell"/>
</dbReference>
<evidence type="ECO:0000256" key="9">
    <source>
        <dbReference type="ARBA" id="ARBA00038388"/>
    </source>
</evidence>
<dbReference type="Pfam" id="PF02687">
    <property type="entry name" value="FtsX"/>
    <property type="match status" value="1"/>
</dbReference>
<dbReference type="PANTHER" id="PTHR42798">
    <property type="entry name" value="LIPOPROTEIN-RELEASING SYSTEM ATP-BINDING PROTEIN LOLD"/>
    <property type="match status" value="1"/>
</dbReference>
<evidence type="ECO:0000256" key="2">
    <source>
        <dbReference type="ARBA" id="ARBA00022448"/>
    </source>
</evidence>
<dbReference type="FunFam" id="3.40.50.300:FF:000032">
    <property type="entry name" value="Export ABC transporter ATP-binding protein"/>
    <property type="match status" value="1"/>
</dbReference>
<evidence type="ECO:0000256" key="8">
    <source>
        <dbReference type="ARBA" id="ARBA00023136"/>
    </source>
</evidence>
<evidence type="ECO:0000256" key="7">
    <source>
        <dbReference type="ARBA" id="ARBA00022989"/>
    </source>
</evidence>
<evidence type="ECO:0000256" key="5">
    <source>
        <dbReference type="ARBA" id="ARBA00022741"/>
    </source>
</evidence>
<dbReference type="Pfam" id="PF00005">
    <property type="entry name" value="ABC_tran"/>
    <property type="match status" value="1"/>
</dbReference>
<dbReference type="PROSITE" id="PS50893">
    <property type="entry name" value="ABC_TRANSPORTER_2"/>
    <property type="match status" value="1"/>
</dbReference>
<dbReference type="CDD" id="cd03255">
    <property type="entry name" value="ABC_MJ0796_LolCDE_FtsE"/>
    <property type="match status" value="1"/>
</dbReference>
<organism evidence="12">
    <name type="scientific">bioreactor metagenome</name>
    <dbReference type="NCBI Taxonomy" id="1076179"/>
    <lineage>
        <taxon>unclassified sequences</taxon>
        <taxon>metagenomes</taxon>
        <taxon>ecological metagenomes</taxon>
    </lineage>
</organism>
<sequence>MLELKNIKKTYRVGDIETRALDDVSVSFRSKEFVAILGPSGSGKTTALNIIGGLDRYDSGDLKIKGKSTKKFTEAEWDAYRNNSVGFVFQNYNLISHIGIIANVELGMTLSGVSSAEKRERAISVLKEVGLGDHLHKKPNQLSGGQMQRVAIARALANNPEILLCDEPTGALDTATSMQILDIIKKISVDRLVIMVTHNPELAEKYADRIVKFADGKIISDSHPHEEGPKDGAFTLKKTSMSFFTALNLSFNNIKTKPGRTFLTSFASSIGIIGIALIMSLSSGFQSKVDEYQADALSEFPIIISRSAMNLDKDVLAERGAKKRQEIINKVENNETSDDTSDGKYPNTDYVVVHNPEESKIIHKNNLTDDYIEYLNAISPDICKSIGFTRIVSMNLLRSSDGEIKQVSIPIGVTQGQPSSGSMMSSMNNAGLSSFPKTLSDTDEPYLQSNYDLLAGGYPKDEYDLVLIVDDENRVDSAALSALGYTVENVDKISFSDIVGTEMKIIPNDIWYKKTEYGNYLPEKDYDTMYASEDAVTIRICGILRQKKSVQISLLGNGIAYSDELAEKIGRISHDSEIVKAQLDSDTNVFTMQPVNEDEKKNVIMMLGGDYTPYMIFVYPRDFETKEAVTEYLDWYNDGKDEANMVIYTDLAKSLSDLTKGIIDGIAIVLIAFAAISLVVSLIMICIITYTSVLERTKEIGILKALGARRKDITRVFDAETCIIGTFSGTLGIAFAYLLTLPANAIIFNLTSLKNVATLRITDAVFLILISTVLTMLGGHVPAKLGSKKDAVEALRSE</sequence>
<evidence type="ECO:0000256" key="1">
    <source>
        <dbReference type="ARBA" id="ARBA00004429"/>
    </source>
</evidence>
<dbReference type="InterPro" id="IPR017871">
    <property type="entry name" value="ABC_transporter-like_CS"/>
</dbReference>
<evidence type="ECO:0000256" key="6">
    <source>
        <dbReference type="ARBA" id="ARBA00022840"/>
    </source>
</evidence>
<evidence type="ECO:0000313" key="12">
    <source>
        <dbReference type="EMBL" id="MPM27953.1"/>
    </source>
</evidence>
<dbReference type="EMBL" id="VSSQ01005125">
    <property type="protein sequence ID" value="MPM27953.1"/>
    <property type="molecule type" value="Genomic_DNA"/>
</dbReference>
<keyword evidence="6 12" id="KW-0067">ATP-binding</keyword>
<keyword evidence="4 10" id="KW-0812">Transmembrane</keyword>
<comment type="subcellular location">
    <subcellularLocation>
        <location evidence="1">Cell inner membrane</location>
        <topology evidence="1">Multi-pass membrane protein</topology>
    </subcellularLocation>
</comment>
<feature type="transmembrane region" description="Helical" evidence="10">
    <location>
        <begin position="715"/>
        <end position="739"/>
    </location>
</feature>
<dbReference type="InterPro" id="IPR017911">
    <property type="entry name" value="MacB-like_ATP-bd"/>
</dbReference>
<dbReference type="GO" id="GO:0022857">
    <property type="term" value="F:transmembrane transporter activity"/>
    <property type="evidence" value="ECO:0007669"/>
    <property type="project" value="UniProtKB-ARBA"/>
</dbReference>
<dbReference type="Gene3D" id="3.40.50.300">
    <property type="entry name" value="P-loop containing nucleotide triphosphate hydrolases"/>
    <property type="match status" value="1"/>
</dbReference>
<evidence type="ECO:0000256" key="4">
    <source>
        <dbReference type="ARBA" id="ARBA00022692"/>
    </source>
</evidence>
<accession>A0A644YN64</accession>
<protein>
    <submittedName>
        <fullName evidence="12">Vitamin B12 import ATP-binding protein BtuD</fullName>
    </submittedName>
</protein>
<dbReference type="PROSITE" id="PS00211">
    <property type="entry name" value="ABC_TRANSPORTER_1"/>
    <property type="match status" value="1"/>
</dbReference>
<proteinExistence type="inferred from homology"/>
<dbReference type="GO" id="GO:0005524">
    <property type="term" value="F:ATP binding"/>
    <property type="evidence" value="ECO:0007669"/>
    <property type="project" value="UniProtKB-KW"/>
</dbReference>
<evidence type="ECO:0000256" key="10">
    <source>
        <dbReference type="SAM" id="Phobius"/>
    </source>
</evidence>
<dbReference type="InterPro" id="IPR003838">
    <property type="entry name" value="ABC3_permease_C"/>
</dbReference>
<evidence type="ECO:0000256" key="3">
    <source>
        <dbReference type="ARBA" id="ARBA00022475"/>
    </source>
</evidence>
<keyword evidence="7 10" id="KW-1133">Transmembrane helix</keyword>
<reference evidence="12" key="1">
    <citation type="submission" date="2019-08" db="EMBL/GenBank/DDBJ databases">
        <authorList>
            <person name="Kucharzyk K."/>
            <person name="Murdoch R.W."/>
            <person name="Higgins S."/>
            <person name="Loffler F."/>
        </authorList>
    </citation>
    <scope>NUCLEOTIDE SEQUENCE</scope>
</reference>
<keyword evidence="3" id="KW-1003">Cell membrane</keyword>
<dbReference type="AlphaFoldDB" id="A0A644YN64"/>
<name>A0A644YN64_9ZZZZ</name>
<dbReference type="InterPro" id="IPR027417">
    <property type="entry name" value="P-loop_NTPase"/>
</dbReference>
<dbReference type="InterPro" id="IPR003439">
    <property type="entry name" value="ABC_transporter-like_ATP-bd"/>
</dbReference>
<dbReference type="InterPro" id="IPR003593">
    <property type="entry name" value="AAA+_ATPase"/>
</dbReference>
<comment type="similarity">
    <text evidence="9">Belongs to the ABC transporter superfamily. Macrolide exporter (TC 3.A.1.122) family.</text>
</comment>
<keyword evidence="2" id="KW-0813">Transport</keyword>
<comment type="caution">
    <text evidence="12">The sequence shown here is derived from an EMBL/GenBank/DDBJ whole genome shotgun (WGS) entry which is preliminary data.</text>
</comment>
<dbReference type="GO" id="GO:0098796">
    <property type="term" value="C:membrane protein complex"/>
    <property type="evidence" value="ECO:0007669"/>
    <property type="project" value="UniProtKB-ARBA"/>
</dbReference>